<comment type="subcellular location">
    <subcellularLocation>
        <location evidence="1">Cell membrane</location>
        <topology evidence="1">Multi-pass membrane protein</topology>
    </subcellularLocation>
</comment>
<dbReference type="SUPFAM" id="SSF55604">
    <property type="entry name" value="Glucose permease domain IIB"/>
    <property type="match status" value="1"/>
</dbReference>
<feature type="active site" description="Phosphocysteine intermediate; for EIIB activity" evidence="11">
    <location>
        <position position="28"/>
    </location>
</feature>
<feature type="transmembrane region" description="Helical" evidence="12">
    <location>
        <begin position="184"/>
        <end position="204"/>
    </location>
</feature>
<dbReference type="InterPro" id="IPR036878">
    <property type="entry name" value="Glu_permease_IIB"/>
</dbReference>
<dbReference type="PANTHER" id="PTHR30175">
    <property type="entry name" value="PHOSPHOTRANSFERASE SYSTEM TRANSPORT PROTEIN"/>
    <property type="match status" value="1"/>
</dbReference>
<dbReference type="InterPro" id="IPR001996">
    <property type="entry name" value="PTS_IIB_1"/>
</dbReference>
<feature type="transmembrane region" description="Helical" evidence="12">
    <location>
        <begin position="303"/>
        <end position="326"/>
    </location>
</feature>
<keyword evidence="8" id="KW-0418">Kinase</keyword>
<feature type="transmembrane region" description="Helical" evidence="12">
    <location>
        <begin position="152"/>
        <end position="172"/>
    </location>
</feature>
<evidence type="ECO:0000256" key="4">
    <source>
        <dbReference type="ARBA" id="ARBA00022597"/>
    </source>
</evidence>
<evidence type="ECO:0000259" key="14">
    <source>
        <dbReference type="PROSITE" id="PS51103"/>
    </source>
</evidence>
<feature type="domain" description="PTS EIIC type-1" evidence="14">
    <location>
        <begin position="114"/>
        <end position="468"/>
    </location>
</feature>
<evidence type="ECO:0000313" key="15">
    <source>
        <dbReference type="EMBL" id="VUX10828.1"/>
    </source>
</evidence>
<evidence type="ECO:0000256" key="8">
    <source>
        <dbReference type="ARBA" id="ARBA00022777"/>
    </source>
</evidence>
<evidence type="ECO:0000256" key="7">
    <source>
        <dbReference type="ARBA" id="ARBA00022692"/>
    </source>
</evidence>
<feature type="transmembrane region" description="Helical" evidence="12">
    <location>
        <begin position="432"/>
        <end position="456"/>
    </location>
</feature>
<evidence type="ECO:0000259" key="13">
    <source>
        <dbReference type="PROSITE" id="PS51098"/>
    </source>
</evidence>
<evidence type="ECO:0000256" key="5">
    <source>
        <dbReference type="ARBA" id="ARBA00022679"/>
    </source>
</evidence>
<dbReference type="PANTHER" id="PTHR30175:SF1">
    <property type="entry name" value="PTS SYSTEM ARBUTIN-, CELLOBIOSE-, AND SALICIN-SPECIFIC EIIBC COMPONENT-RELATED"/>
    <property type="match status" value="1"/>
</dbReference>
<feature type="transmembrane region" description="Helical" evidence="12">
    <location>
        <begin position="333"/>
        <end position="354"/>
    </location>
</feature>
<dbReference type="RefSeq" id="WP_158398952.1">
    <property type="nucleotide sequence ID" value="NZ_CABHMY010000101.1"/>
</dbReference>
<keyword evidence="7 12" id="KW-0812">Transmembrane</keyword>
<dbReference type="PROSITE" id="PS01035">
    <property type="entry name" value="PTS_EIIB_TYPE_1_CYS"/>
    <property type="match status" value="1"/>
</dbReference>
<dbReference type="GO" id="GO:0090589">
    <property type="term" value="F:protein-phosphocysteine-trehalose phosphotransferase system transporter activity"/>
    <property type="evidence" value="ECO:0007669"/>
    <property type="project" value="TreeGrafter"/>
</dbReference>
<dbReference type="Gene3D" id="3.30.1360.60">
    <property type="entry name" value="Glucose permease domain IIB"/>
    <property type="match status" value="1"/>
</dbReference>
<sequence>MAKDYNALAKSIIELVGGEENVVSLAHCMTRLRFKLKDHSKAKTDELKKLNGVIKVLEAGGQYQVVIGTDVEDVYNVILANTKIKAAGSEQASALETASDTASEKEGIVATLIDTVSSIFTPFLGAFTGAGLLKGFVVLFVTLGLLDKSTTTYTILNAAGDGVFYFLPIFLAYCAGTKFGAKPFISMAIASALVYPNITALFSATDPIPVEFLGIPVKMVSYTSSVLPIIVVCFVQAELEKLLNRIIPQIVRNIFLPVLDLLILVPLTFIVIGPITTTAANGISVAIQSLLRLCPPLGGALMAGLWPIMILFGIHWAIMSIGFANLGILGYDYLLPLTVSCNFSVAIAALAVFLKSKKKNVKQVAGPASITALVGGVTEPAIYGVLLKFKKPMVMVCIANAVGGAICGAFNVTRDVQMSVNLLTLPAIWAVYGPWAIVAIAVVCVLVFVLIWLFGYNDSMDDTLEKESK</sequence>
<evidence type="ECO:0000256" key="3">
    <source>
        <dbReference type="ARBA" id="ARBA00022475"/>
    </source>
</evidence>
<feature type="transmembrane region" description="Helical" evidence="12">
    <location>
        <begin position="393"/>
        <end position="412"/>
    </location>
</feature>
<dbReference type="GO" id="GO:0009401">
    <property type="term" value="P:phosphoenolpyruvate-dependent sugar phosphotransferase system"/>
    <property type="evidence" value="ECO:0007669"/>
    <property type="project" value="UniProtKB-KW"/>
</dbReference>
<dbReference type="InterPro" id="IPR050558">
    <property type="entry name" value="PTS_Sugar-Specific_Components"/>
</dbReference>
<feature type="domain" description="PTS EIIB type-1" evidence="13">
    <location>
        <begin position="6"/>
        <end position="88"/>
    </location>
</feature>
<dbReference type="PROSITE" id="PS51098">
    <property type="entry name" value="PTS_EIIB_TYPE_1"/>
    <property type="match status" value="1"/>
</dbReference>
<dbReference type="Pfam" id="PF00367">
    <property type="entry name" value="PTS_EIIB"/>
    <property type="match status" value="1"/>
</dbReference>
<dbReference type="GO" id="GO:0008982">
    <property type="term" value="F:protein-N(PI)-phosphohistidine-sugar phosphotransferase activity"/>
    <property type="evidence" value="ECO:0007669"/>
    <property type="project" value="InterPro"/>
</dbReference>
<keyword evidence="16" id="KW-1185">Reference proteome</keyword>
<feature type="transmembrane region" description="Helical" evidence="12">
    <location>
        <begin position="219"/>
        <end position="237"/>
    </location>
</feature>
<evidence type="ECO:0000256" key="2">
    <source>
        <dbReference type="ARBA" id="ARBA00022448"/>
    </source>
</evidence>
<dbReference type="AlphaFoldDB" id="A0A564TU82"/>
<gene>
    <name evidence="15" type="primary">bglF_2</name>
    <name evidence="15" type="ORF">FPPS064S07_02825</name>
</gene>
<feature type="transmembrane region" description="Helical" evidence="12">
    <location>
        <begin position="366"/>
        <end position="386"/>
    </location>
</feature>
<evidence type="ECO:0000256" key="12">
    <source>
        <dbReference type="SAM" id="Phobius"/>
    </source>
</evidence>
<keyword evidence="6" id="KW-0598">Phosphotransferase system</keyword>
<evidence type="ECO:0000256" key="1">
    <source>
        <dbReference type="ARBA" id="ARBA00004651"/>
    </source>
</evidence>
<keyword evidence="10 12" id="KW-0472">Membrane</keyword>
<evidence type="ECO:0000313" key="16">
    <source>
        <dbReference type="Proteomes" id="UP000406184"/>
    </source>
</evidence>
<evidence type="ECO:0000256" key="11">
    <source>
        <dbReference type="PROSITE-ProRule" id="PRU00421"/>
    </source>
</evidence>
<dbReference type="CDD" id="cd00212">
    <property type="entry name" value="PTS_IIB_glc"/>
    <property type="match status" value="1"/>
</dbReference>
<keyword evidence="2" id="KW-0813">Transport</keyword>
<dbReference type="InterPro" id="IPR018113">
    <property type="entry name" value="PTrfase_EIIB_Cys"/>
</dbReference>
<keyword evidence="5" id="KW-0808">Transferase</keyword>
<dbReference type="InterPro" id="IPR003352">
    <property type="entry name" value="PTS_EIIC"/>
</dbReference>
<protein>
    <submittedName>
        <fullName evidence="15">PTS system beta-glucoside-specific EIIBCA component</fullName>
    </submittedName>
</protein>
<keyword evidence="4" id="KW-0762">Sugar transport</keyword>
<feature type="transmembrane region" description="Helical" evidence="12">
    <location>
        <begin position="258"/>
        <end position="283"/>
    </location>
</feature>
<dbReference type="FunFam" id="3.30.1360.60:FF:000001">
    <property type="entry name" value="PTS system glucose-specific IIBC component PtsG"/>
    <property type="match status" value="1"/>
</dbReference>
<proteinExistence type="predicted"/>
<keyword evidence="9 12" id="KW-1133">Transmembrane helix</keyword>
<dbReference type="PROSITE" id="PS51103">
    <property type="entry name" value="PTS_EIIC_TYPE_1"/>
    <property type="match status" value="1"/>
</dbReference>
<reference evidence="15 16" key="1">
    <citation type="submission" date="2019-07" db="EMBL/GenBank/DDBJ databases">
        <authorList>
            <person name="Hibberd C M."/>
            <person name="Gehrig L. J."/>
            <person name="Chang H.-W."/>
            <person name="Venkatesh S."/>
        </authorList>
    </citation>
    <scope>NUCLEOTIDE SEQUENCE [LARGE SCALE GENOMIC DNA]</scope>
    <source>
        <strain evidence="15">Faecalibacterium_prausnitzii_JG_BgPS064</strain>
    </source>
</reference>
<evidence type="ECO:0000256" key="10">
    <source>
        <dbReference type="ARBA" id="ARBA00023136"/>
    </source>
</evidence>
<dbReference type="GO" id="GO:0015771">
    <property type="term" value="P:trehalose transport"/>
    <property type="evidence" value="ECO:0007669"/>
    <property type="project" value="TreeGrafter"/>
</dbReference>
<dbReference type="Pfam" id="PF02378">
    <property type="entry name" value="PTS_EIIC"/>
    <property type="match status" value="1"/>
</dbReference>
<name>A0A564TU82_9FIRM</name>
<keyword evidence="3" id="KW-1003">Cell membrane</keyword>
<dbReference type="GO" id="GO:0016301">
    <property type="term" value="F:kinase activity"/>
    <property type="evidence" value="ECO:0007669"/>
    <property type="project" value="UniProtKB-KW"/>
</dbReference>
<accession>A0A564TU82</accession>
<dbReference type="Proteomes" id="UP000406184">
    <property type="component" value="Unassembled WGS sequence"/>
</dbReference>
<dbReference type="InterPro" id="IPR013013">
    <property type="entry name" value="PTS_EIIC_1"/>
</dbReference>
<evidence type="ECO:0000256" key="9">
    <source>
        <dbReference type="ARBA" id="ARBA00022989"/>
    </source>
</evidence>
<feature type="transmembrane region" description="Helical" evidence="12">
    <location>
        <begin position="123"/>
        <end position="146"/>
    </location>
</feature>
<dbReference type="EMBL" id="CABHMY010000101">
    <property type="protein sequence ID" value="VUX10828.1"/>
    <property type="molecule type" value="Genomic_DNA"/>
</dbReference>
<evidence type="ECO:0000256" key="6">
    <source>
        <dbReference type="ARBA" id="ARBA00022683"/>
    </source>
</evidence>
<dbReference type="GO" id="GO:0005886">
    <property type="term" value="C:plasma membrane"/>
    <property type="evidence" value="ECO:0007669"/>
    <property type="project" value="UniProtKB-SubCell"/>
</dbReference>
<organism evidence="15 16">
    <name type="scientific">Faecalibacterium prausnitzii</name>
    <dbReference type="NCBI Taxonomy" id="853"/>
    <lineage>
        <taxon>Bacteria</taxon>
        <taxon>Bacillati</taxon>
        <taxon>Bacillota</taxon>
        <taxon>Clostridia</taxon>
        <taxon>Eubacteriales</taxon>
        <taxon>Oscillospiraceae</taxon>
        <taxon>Faecalibacterium</taxon>
    </lineage>
</organism>